<dbReference type="RefSeq" id="WP_090688431.1">
    <property type="nucleotide sequence ID" value="NZ_CADERL010000013.1"/>
</dbReference>
<protein>
    <submittedName>
        <fullName evidence="1">Uncharacterized protein</fullName>
    </submittedName>
</protein>
<dbReference type="Proteomes" id="UP000199706">
    <property type="component" value="Unassembled WGS sequence"/>
</dbReference>
<proteinExistence type="predicted"/>
<evidence type="ECO:0000313" key="1">
    <source>
        <dbReference type="EMBL" id="SDH82178.1"/>
    </source>
</evidence>
<accession>A0A1G8FJ91</accession>
<organism evidence="1 2">
    <name type="scientific">Paraburkholderia phenazinium</name>
    <dbReference type="NCBI Taxonomy" id="60549"/>
    <lineage>
        <taxon>Bacteria</taxon>
        <taxon>Pseudomonadati</taxon>
        <taxon>Pseudomonadota</taxon>
        <taxon>Betaproteobacteria</taxon>
        <taxon>Burkholderiales</taxon>
        <taxon>Burkholderiaceae</taxon>
        <taxon>Paraburkholderia</taxon>
    </lineage>
</organism>
<dbReference type="OrthoDB" id="9100129at2"/>
<dbReference type="AlphaFoldDB" id="A0A1G8FJ91"/>
<name>A0A1G8FJ91_9BURK</name>
<evidence type="ECO:0000313" key="2">
    <source>
        <dbReference type="Proteomes" id="UP000199706"/>
    </source>
</evidence>
<dbReference type="EMBL" id="FNCJ01000013">
    <property type="protein sequence ID" value="SDH82178.1"/>
    <property type="molecule type" value="Genomic_DNA"/>
</dbReference>
<sequence>MWDKIEHEGFEIWVLPILAFGPSAPTTLWHYSAYVCRHGAEPHLAGQSTRFYELVKTFGTEDEARDAGYRAGRRLVDSFAG</sequence>
<gene>
    <name evidence="1" type="ORF">SAMN05216466_113209</name>
</gene>
<reference evidence="1 2" key="1">
    <citation type="submission" date="2016-10" db="EMBL/GenBank/DDBJ databases">
        <authorList>
            <person name="de Groot N.N."/>
        </authorList>
    </citation>
    <scope>NUCLEOTIDE SEQUENCE [LARGE SCALE GENOMIC DNA]</scope>
    <source>
        <strain evidence="1 2">LMG 2247</strain>
    </source>
</reference>